<dbReference type="EMBL" id="LFTY01000002">
    <property type="protein sequence ID" value="KMW59194.1"/>
    <property type="molecule type" value="Genomic_DNA"/>
</dbReference>
<dbReference type="GO" id="GO:0008115">
    <property type="term" value="F:sarcosine oxidase activity"/>
    <property type="evidence" value="ECO:0007669"/>
    <property type="project" value="UniProtKB-EC"/>
</dbReference>
<accession>A0A0J9EBY0</accession>
<dbReference type="AlphaFoldDB" id="A0A0J9EBY0"/>
<dbReference type="GO" id="GO:0005737">
    <property type="term" value="C:cytoplasm"/>
    <property type="evidence" value="ECO:0007669"/>
    <property type="project" value="TreeGrafter"/>
</dbReference>
<dbReference type="PANTHER" id="PTHR13847:SF287">
    <property type="entry name" value="FAD-DEPENDENT OXIDOREDUCTASE DOMAIN-CONTAINING PROTEIN 1"/>
    <property type="match status" value="1"/>
</dbReference>
<dbReference type="InterPro" id="IPR036188">
    <property type="entry name" value="FAD/NAD-bd_sf"/>
</dbReference>
<proteinExistence type="predicted"/>
<feature type="domain" description="FAD dependent oxidoreductase" evidence="2">
    <location>
        <begin position="11"/>
        <end position="352"/>
    </location>
</feature>
<sequence>MTGTALPDKADVVVIGAGVMGAAIAWQLSQLSDLRVLVLDKTGPLGGMSGRTFGQVRMHYSNALTLQMALYGIDFFADWTARVGIGASGYVPMGYLLTVTPDQVAPAQRNVDLARSLGIETEFIGPDRIAQIEPVINTDGLVGGAWDPAGGYIDVTKITLSWLAAAQATGRVALARSEVAAVGAGHVSTERGDIQAGHIVCATGPWTGGLVDVPIESRRLDTMYLQLPRGAGRLSTCVTDGTANIVLRPDMGNTVLAAAYPPQMELVEDPLVVPTQHSEDAHFGRIERAIQTRFPGLAGAAPLRSVSGTYDITPDWHPVLGPVDGRPGLQLACGFSGHGLKLAPAVGLSIAEGILGRPLSFDIHPLRPERFAQNEPMYLAYGPGGRA</sequence>
<dbReference type="EC" id="1.5.3.1" evidence="3"/>
<organism evidence="3 4">
    <name type="scientific">Candidatus Rhodobacter oscarellae</name>
    <dbReference type="NCBI Taxonomy" id="1675527"/>
    <lineage>
        <taxon>Bacteria</taxon>
        <taxon>Pseudomonadati</taxon>
        <taxon>Pseudomonadota</taxon>
        <taxon>Alphaproteobacteria</taxon>
        <taxon>Rhodobacterales</taxon>
        <taxon>Rhodobacter group</taxon>
        <taxon>Rhodobacter</taxon>
    </lineage>
</organism>
<evidence type="ECO:0000313" key="4">
    <source>
        <dbReference type="Proteomes" id="UP000037178"/>
    </source>
</evidence>
<dbReference type="RefSeq" id="WP_049644706.1">
    <property type="nucleotide sequence ID" value="NZ_LFTY01000002.1"/>
</dbReference>
<dbReference type="Proteomes" id="UP000037178">
    <property type="component" value="Unassembled WGS sequence"/>
</dbReference>
<comment type="caution">
    <text evidence="3">The sequence shown here is derived from an EMBL/GenBank/DDBJ whole genome shotgun (WGS) entry which is preliminary data.</text>
</comment>
<dbReference type="OrthoDB" id="9806452at2"/>
<dbReference type="STRING" id="1675527.AIOL_004175"/>
<dbReference type="SUPFAM" id="SSF51905">
    <property type="entry name" value="FAD/NAD(P)-binding domain"/>
    <property type="match status" value="1"/>
</dbReference>
<dbReference type="Gene3D" id="3.50.50.60">
    <property type="entry name" value="FAD/NAD(P)-binding domain"/>
    <property type="match status" value="1"/>
</dbReference>
<protein>
    <submittedName>
        <fullName evidence="3">Sarcosine oxidase beta subunit</fullName>
        <ecNumber evidence="3">1.5.3.1</ecNumber>
    </submittedName>
</protein>
<dbReference type="PANTHER" id="PTHR13847">
    <property type="entry name" value="SARCOSINE DEHYDROGENASE-RELATED"/>
    <property type="match status" value="1"/>
</dbReference>
<dbReference type="PATRIC" id="fig|1675527.3.peg.4375"/>
<evidence type="ECO:0000256" key="1">
    <source>
        <dbReference type="ARBA" id="ARBA00023002"/>
    </source>
</evidence>
<gene>
    <name evidence="3" type="ORF">AIOL_004175</name>
</gene>
<name>A0A0J9EBY0_9RHOB</name>
<reference evidence="3 4" key="1">
    <citation type="submission" date="2015-06" db="EMBL/GenBank/DDBJ databases">
        <title>Draft genome sequence of an Alphaproteobacteria species associated to the Mediterranean sponge Oscarella lobularis.</title>
        <authorList>
            <person name="Jourda C."/>
            <person name="Santini S."/>
            <person name="Claverie J.-M."/>
        </authorList>
    </citation>
    <scope>NUCLEOTIDE SEQUENCE [LARGE SCALE GENOMIC DNA]</scope>
    <source>
        <strain evidence="3">IGS</strain>
    </source>
</reference>
<dbReference type="Pfam" id="PF01266">
    <property type="entry name" value="DAO"/>
    <property type="match status" value="1"/>
</dbReference>
<keyword evidence="1 3" id="KW-0560">Oxidoreductase</keyword>
<dbReference type="InterPro" id="IPR006076">
    <property type="entry name" value="FAD-dep_OxRdtase"/>
</dbReference>
<evidence type="ECO:0000259" key="2">
    <source>
        <dbReference type="Pfam" id="PF01266"/>
    </source>
</evidence>
<dbReference type="Gene3D" id="3.30.9.10">
    <property type="entry name" value="D-Amino Acid Oxidase, subunit A, domain 2"/>
    <property type="match status" value="1"/>
</dbReference>
<evidence type="ECO:0000313" key="3">
    <source>
        <dbReference type="EMBL" id="KMW59194.1"/>
    </source>
</evidence>
<keyword evidence="4" id="KW-1185">Reference proteome</keyword>